<keyword evidence="2" id="KW-0547">Nucleotide-binding</keyword>
<dbReference type="InterPro" id="IPR027417">
    <property type="entry name" value="P-loop_NTPase"/>
</dbReference>
<dbReference type="NCBIfam" id="TIGR03623">
    <property type="entry name" value="probable DNA repair protein"/>
    <property type="match status" value="1"/>
</dbReference>
<dbReference type="Proteomes" id="UP000614811">
    <property type="component" value="Unassembled WGS sequence"/>
</dbReference>
<dbReference type="AlphaFoldDB" id="A0A918VL29"/>
<gene>
    <name evidence="2" type="ORF">GCM10008090_19750</name>
</gene>
<accession>A0A918VL29</accession>
<protein>
    <submittedName>
        <fullName evidence="2">ATP-dependent helicase</fullName>
    </submittedName>
</protein>
<keyword evidence="2" id="KW-0347">Helicase</keyword>
<dbReference type="InterPro" id="IPR011604">
    <property type="entry name" value="PDDEXK-like_dom_sf"/>
</dbReference>
<comment type="caution">
    <text evidence="2">The sequence shown here is derived from an EMBL/GenBank/DDBJ whole genome shotgun (WGS) entry which is preliminary data.</text>
</comment>
<feature type="domain" description="PD-(D/E)XK endonuclease-like" evidence="1">
    <location>
        <begin position="637"/>
        <end position="901"/>
    </location>
</feature>
<dbReference type="Gene3D" id="3.90.320.10">
    <property type="match status" value="1"/>
</dbReference>
<evidence type="ECO:0000313" key="3">
    <source>
        <dbReference type="Proteomes" id="UP000614811"/>
    </source>
</evidence>
<evidence type="ECO:0000313" key="2">
    <source>
        <dbReference type="EMBL" id="GHA10238.1"/>
    </source>
</evidence>
<dbReference type="GO" id="GO:0004386">
    <property type="term" value="F:helicase activity"/>
    <property type="evidence" value="ECO:0007669"/>
    <property type="project" value="UniProtKB-KW"/>
</dbReference>
<reference evidence="2" key="1">
    <citation type="journal article" date="2014" name="Int. J. Syst. Evol. Microbiol.">
        <title>Complete genome sequence of Corynebacterium casei LMG S-19264T (=DSM 44701T), isolated from a smear-ripened cheese.</title>
        <authorList>
            <consortium name="US DOE Joint Genome Institute (JGI-PGF)"/>
            <person name="Walter F."/>
            <person name="Albersmeier A."/>
            <person name="Kalinowski J."/>
            <person name="Ruckert C."/>
        </authorList>
    </citation>
    <scope>NUCLEOTIDE SEQUENCE</scope>
    <source>
        <strain evidence="2">KCTC 12711</strain>
    </source>
</reference>
<keyword evidence="2" id="KW-0067">ATP-binding</keyword>
<dbReference type="RefSeq" id="WP_189400422.1">
    <property type="nucleotide sequence ID" value="NZ_BMXA01000003.1"/>
</dbReference>
<evidence type="ECO:0000259" key="1">
    <source>
        <dbReference type="Pfam" id="PF12705"/>
    </source>
</evidence>
<keyword evidence="2" id="KW-0378">Hydrolase</keyword>
<name>A0A918VL29_9GAMM</name>
<organism evidence="2 3">
    <name type="scientific">Arenicella chitinivorans</name>
    <dbReference type="NCBI Taxonomy" id="1329800"/>
    <lineage>
        <taxon>Bacteria</taxon>
        <taxon>Pseudomonadati</taxon>
        <taxon>Pseudomonadota</taxon>
        <taxon>Gammaproteobacteria</taxon>
        <taxon>Arenicellales</taxon>
        <taxon>Arenicellaceae</taxon>
        <taxon>Arenicella</taxon>
    </lineage>
</organism>
<dbReference type="InterPro" id="IPR038726">
    <property type="entry name" value="PDDEXK_AddAB-type"/>
</dbReference>
<dbReference type="EMBL" id="BMXA01000003">
    <property type="protein sequence ID" value="GHA10238.1"/>
    <property type="molecule type" value="Genomic_DNA"/>
</dbReference>
<dbReference type="SUPFAM" id="SSF52540">
    <property type="entry name" value="P-loop containing nucleoside triphosphate hydrolases"/>
    <property type="match status" value="1"/>
</dbReference>
<reference evidence="2" key="2">
    <citation type="submission" date="2020-09" db="EMBL/GenBank/DDBJ databases">
        <authorList>
            <person name="Sun Q."/>
            <person name="Kim S."/>
        </authorList>
    </citation>
    <scope>NUCLEOTIDE SEQUENCE</scope>
    <source>
        <strain evidence="2">KCTC 12711</strain>
    </source>
</reference>
<dbReference type="InterPro" id="IPR019925">
    <property type="entry name" value="DNA_repair_protein_predicted"/>
</dbReference>
<sequence length="919" mass="105075">MNTPWQNTLDSATAVLVPTRSLATSLHENLARQRIALGQRVWEAPNILVWSDYLKQLWRLNRQLLAKKTGALTLISAQQSALIWTQVIEASRREEHSLTLLNVQQTAKAVQRSWRLMHDWLITPQTLRLDHVADTTQFLAWLDDYRQRLKQRGLIDEPMVLAALHETQFKPVFQHLVWESYDLITDAQKQHVNHLTQQGVTVSYSRPHRTTVDAHYKRFIDSRHELVWALRFAREKIEADGDTLISIVVPDLQHRQAEVEELARRVFYPAMSPLQVQQNHNVYRFSLGRSLQQWPAIDAAVSAIALLRNKTSTTELSYLLRNQFFSALHTYQPQCRVFEAWLRQRRVHGLLLDNLPALLSEFTQAYQRTNRTDLSFDGLIAFIKNLVEARQALHDRLQGVRQEEGYAALKFSDWVTVLSDWLTLWGWQTCGGSQSMNSVQYQLSQRWHDLMQELAGFATVQQTAGLNRVVELLQQMVRNTIFLPKSSAAPIVISGVLEAVGRQVDLCLLTGMHQDYPPQPQSDAFVPSRVLAATGHPEGGTRHGFEHMSEVIDNLLACARRYIVSFAQLDRDADVLRQSAAKFRHQAFEDQTVDFRPTSLDACAESSVLESHTDILGQCWPDGQSPRGGSRIFEYQSQCPFRSYATHRLGLRSDEEAEFGLDNLDRGSVVHYLMELFWAQLKTQKRLTQLSPTERDTLIADIVARAIEAPELNLSWEKRTLLRHEVARLRTLLRDWLAQEEARPEPFTVVAVEQRGRAEVAGIEFEYIVDRIDATDDGRTVIIDYKTGMVDRKGWQGDRLRSPQMPLYALARDQQSVTPVAGIAFAQVKQGDHKYVEFSEHGIFRAAKKVQMDLAEEWQRARADWPVLFSDLAAAFLSGQAVVDPIDNNVCNYCDLQAFCRVSQLRLASTQSEERGDDS</sequence>
<proteinExistence type="predicted"/>
<keyword evidence="3" id="KW-1185">Reference proteome</keyword>
<dbReference type="Pfam" id="PF12705">
    <property type="entry name" value="PDDEXK_1"/>
    <property type="match status" value="1"/>
</dbReference>